<dbReference type="Proteomes" id="UP000007721">
    <property type="component" value="Chromosome"/>
</dbReference>
<dbReference type="Gene3D" id="3.40.630.30">
    <property type="match status" value="1"/>
</dbReference>
<dbReference type="PIRSF" id="PIRSF018688">
    <property type="entry name" value="UCP018688"/>
    <property type="match status" value="1"/>
</dbReference>
<feature type="domain" description="Phosphatidylglycerol lysyltransferase C-terminal" evidence="1">
    <location>
        <begin position="26"/>
        <end position="289"/>
    </location>
</feature>
<gene>
    <name evidence="2" type="ordered locus">Geob_1932</name>
</gene>
<dbReference type="SUPFAM" id="SSF55729">
    <property type="entry name" value="Acyl-CoA N-acyltransferases (Nat)"/>
    <property type="match status" value="2"/>
</dbReference>
<dbReference type="InterPro" id="IPR016181">
    <property type="entry name" value="Acyl_CoA_acyltransferase"/>
</dbReference>
<organism evidence="2 3">
    <name type="scientific">Geotalea daltonii (strain DSM 22248 / JCM 15807 / FRC-32)</name>
    <name type="common">Geobacter daltonii</name>
    <dbReference type="NCBI Taxonomy" id="316067"/>
    <lineage>
        <taxon>Bacteria</taxon>
        <taxon>Pseudomonadati</taxon>
        <taxon>Thermodesulfobacteriota</taxon>
        <taxon>Desulfuromonadia</taxon>
        <taxon>Geobacterales</taxon>
        <taxon>Geobacteraceae</taxon>
        <taxon>Geotalea</taxon>
    </lineage>
</organism>
<dbReference type="KEGG" id="geo:Geob_1932"/>
<dbReference type="PANTHER" id="PTHR41373">
    <property type="entry name" value="DUF2156 DOMAIN-CONTAINING PROTEIN"/>
    <property type="match status" value="1"/>
</dbReference>
<proteinExistence type="predicted"/>
<dbReference type="STRING" id="316067.Geob_1932"/>
<evidence type="ECO:0000313" key="3">
    <source>
        <dbReference type="Proteomes" id="UP000007721"/>
    </source>
</evidence>
<evidence type="ECO:0000313" key="2">
    <source>
        <dbReference type="EMBL" id="ACM20289.1"/>
    </source>
</evidence>
<name>B9M823_GEODF</name>
<dbReference type="PANTHER" id="PTHR41373:SF1">
    <property type="entry name" value="PHOSPHATIDYLGLYCEROL LYSYLTRANSFERASE C-TERMINAL DOMAIN-CONTAINING PROTEIN"/>
    <property type="match status" value="1"/>
</dbReference>
<protein>
    <recommendedName>
        <fullName evidence="1">Phosphatidylglycerol lysyltransferase C-terminal domain-containing protein</fullName>
    </recommendedName>
</protein>
<dbReference type="OrthoDB" id="9765580at2"/>
<keyword evidence="3" id="KW-1185">Reference proteome</keyword>
<evidence type="ECO:0000259" key="1">
    <source>
        <dbReference type="Pfam" id="PF09924"/>
    </source>
</evidence>
<reference evidence="2 3" key="1">
    <citation type="submission" date="2009-01" db="EMBL/GenBank/DDBJ databases">
        <title>Complete sequence of Geobacter sp. FRC-32.</title>
        <authorList>
            <consortium name="US DOE Joint Genome Institute"/>
            <person name="Lucas S."/>
            <person name="Copeland A."/>
            <person name="Lapidus A."/>
            <person name="Glavina del Rio T."/>
            <person name="Dalin E."/>
            <person name="Tice H."/>
            <person name="Bruce D."/>
            <person name="Goodwin L."/>
            <person name="Pitluck S."/>
            <person name="Saunders E."/>
            <person name="Brettin T."/>
            <person name="Detter J.C."/>
            <person name="Han C."/>
            <person name="Larimer F."/>
            <person name="Land M."/>
            <person name="Hauser L."/>
            <person name="Kyrpides N."/>
            <person name="Ovchinnikova G."/>
            <person name="Kostka J."/>
            <person name="Richardson P."/>
        </authorList>
    </citation>
    <scope>NUCLEOTIDE SEQUENCE [LARGE SCALE GENOMIC DNA]</scope>
    <source>
        <strain evidence="3">DSM 22248 / JCM 15807 / FRC-32</strain>
    </source>
</reference>
<accession>B9M823</accession>
<dbReference type="eggNOG" id="COG4866">
    <property type="taxonomic scope" value="Bacteria"/>
</dbReference>
<dbReference type="EMBL" id="CP001390">
    <property type="protein sequence ID" value="ACM20289.1"/>
    <property type="molecule type" value="Genomic_DNA"/>
</dbReference>
<dbReference type="AlphaFoldDB" id="B9M823"/>
<dbReference type="RefSeq" id="WP_012647018.1">
    <property type="nucleotide sequence ID" value="NC_011979.1"/>
</dbReference>
<dbReference type="InterPro" id="IPR024320">
    <property type="entry name" value="LPG_synthase_C"/>
</dbReference>
<sequence>MEIPHYPATAALALAHKPLLDEVFIRLQPKVSELTFANLYLFRAAHGYRLTMVGDALVVLGKGYDGGNYFLPPVAGAAGEALNRLFAEGLHLYGADEAFARQHLQRDDLEVTEDRDNFDYLYLRSDLAELPGNRYHKKKNRINYFAGRHPFTVEPYGNQHRQGASALLDEWQRVHSQTGSGSFLLEVDAAREALFMTEKLGLKGLVVLVEGEVKAFVLGEKLNDQTSVCHFQKADPFLDGLYQLTDREFNRLLFTECTYVNREQDLGEANLRESKLSYHPLELVKKYRAGRRDGRP</sequence>
<dbReference type="HOGENOM" id="CLU_058411_0_0_7"/>
<dbReference type="Pfam" id="PF09924">
    <property type="entry name" value="LPG_synthase_C"/>
    <property type="match status" value="1"/>
</dbReference>
<dbReference type="InterPro" id="IPR016732">
    <property type="entry name" value="UCP018688"/>
</dbReference>